<evidence type="ECO:0000313" key="1">
    <source>
        <dbReference type="EMBL" id="KAF7292588.1"/>
    </source>
</evidence>
<accession>A0A8H6S4G9</accession>
<evidence type="ECO:0000313" key="2">
    <source>
        <dbReference type="Proteomes" id="UP000636479"/>
    </source>
</evidence>
<name>A0A8H6S4G9_9AGAR</name>
<organism evidence="1 2">
    <name type="scientific">Mycena indigotica</name>
    <dbReference type="NCBI Taxonomy" id="2126181"/>
    <lineage>
        <taxon>Eukaryota</taxon>
        <taxon>Fungi</taxon>
        <taxon>Dikarya</taxon>
        <taxon>Basidiomycota</taxon>
        <taxon>Agaricomycotina</taxon>
        <taxon>Agaricomycetes</taxon>
        <taxon>Agaricomycetidae</taxon>
        <taxon>Agaricales</taxon>
        <taxon>Marasmiineae</taxon>
        <taxon>Mycenaceae</taxon>
        <taxon>Mycena</taxon>
    </lineage>
</organism>
<gene>
    <name evidence="1" type="ORF">MIND_01156400</name>
</gene>
<proteinExistence type="predicted"/>
<dbReference type="RefSeq" id="XP_037215016.1">
    <property type="nucleotide sequence ID" value="XM_037368090.1"/>
</dbReference>
<protein>
    <submittedName>
        <fullName evidence="1">Uncharacterized protein</fullName>
    </submittedName>
</protein>
<dbReference type="OrthoDB" id="3040491at2759"/>
<reference evidence="1" key="1">
    <citation type="submission" date="2020-05" db="EMBL/GenBank/DDBJ databases">
        <title>Mycena genomes resolve the evolution of fungal bioluminescence.</title>
        <authorList>
            <person name="Tsai I.J."/>
        </authorList>
    </citation>
    <scope>NUCLEOTIDE SEQUENCE</scope>
    <source>
        <strain evidence="1">171206Taipei</strain>
    </source>
</reference>
<dbReference type="AlphaFoldDB" id="A0A8H6S4G9"/>
<dbReference type="EMBL" id="JACAZF010000011">
    <property type="protein sequence ID" value="KAF7292588.1"/>
    <property type="molecule type" value="Genomic_DNA"/>
</dbReference>
<dbReference type="Proteomes" id="UP000636479">
    <property type="component" value="Unassembled WGS sequence"/>
</dbReference>
<keyword evidence="2" id="KW-1185">Reference proteome</keyword>
<dbReference type="GeneID" id="59350606"/>
<sequence>MFSFSWWNKSVEPAIVGPPRLSEDLEREIFLLAAFQAPLKIVANHILVAKRTRLWLEPLLYRTILVLQYDRVRHQLEQRLRRKPGSVLRDGPRNLLIALGEEKEDVAYAEMLLLRCTGVQNLSFHPPLRHSRRFLPAMKGMTDLRRVCTQLQELFDGAIGSVDLQLLPFAKLTHLLLFDEMVNCSESDAAHLAQQLACLPALTHAAVSGKIPHYLPLAILSVSSLRILVNLRQDTRLRTVQMMYERELKDVNDIRFVIAPVDIWVREWEAATKGAPDFWAVAERFVEAKQSGAISSGSDKYWTDDDMTV</sequence>
<comment type="caution">
    <text evidence="1">The sequence shown here is derived from an EMBL/GenBank/DDBJ whole genome shotgun (WGS) entry which is preliminary data.</text>
</comment>